<dbReference type="EMBL" id="CP000102">
    <property type="protein sequence ID" value="ABC57835.1"/>
    <property type="molecule type" value="Genomic_DNA"/>
</dbReference>
<accession>Q2NEB8</accession>
<sequence length="2214" mass="237342">MRNQKSVIFVMTLMVLLIGLTAISAADTGNNTASSVISDNTISADTTSVGSIASTVSDTKTVKSEAKTITKTNSEKLVSDTTKKTIKSNMKNTKKTNSEITVNNDNFDTYFTSNGFTDEVQTGSKINFGTNITRNNHSYVLNKQVTIDGKGNTLSLNTISGSYYGNETGSAFIIDHGASGTQLSNLNFYNTQVFVRNTTNVTVSNVNVTVENQRIGQGVGVFSIRDNASYVTVENSNFKTTNNSGSSTLVLAGASYCNINNNTITGTGDVGNLLYLTTYNVAGVAEDDIELNSYNNITNNVLNGPSTTSLICYGITLTGHDNLIANNIVNVAGQGITTQWGYTDPAAPQNGNNSDRYKGNYYINNTVNRGASFKATNNSTVEYNNITGVVSLGVNTTATNNIFGATTLVNNNIIENNTVNGLVTVSGSNITINHNTIKANINIKKTTYTNVSITNNVIYGVIINNGTVYEYNNTLIPPTNNNKKSLKSMNKIIISASNYLDYFEYDPEDGLYWNYGLPENTWIVINAIPMNVQIAQIILMQNSILEFKNMNTSRLYVWMGTNSTIRNSQMNYSNYATAIALGAKCVLDNLTFIANYPELPSNHIDLITQTSTDGIIRNCNIKVNLTTNTIDWSAGESESKIVPIKVKYNNVVLENNNITINVIGTDNNSGYPTGYGLSIFANNTTIKNNNINYICKEGLSGWVYPIYVVTSNNTITDNNIIVKGTNYTAGIYFDSTSFSNNTVSNNIINLTCGASGYGEGTTNENVGYGVCFTNRAYGGGSYTTTKGSVFNNKVINNTIYTNGYSSYAVEQFGGDNTLIANNTLILNGTTPMGIGVIGLNTTITGNHITVTGKDNATYPSVDYIRPRTTGVYLSRGINNTVTNNTINSQNNAGIIIDGGETNDIVRYNTVKSLNNTYAVTVTGDNHQVTDNSLVAKELSGDNSVLATGENNTIKDNTGNTGTGVLTITLNPTEAHINDTVVVNVKFVDEDGNAISSKPIHIKVDEFGIDTTVNTNENGIATTDFVVTKLSDTVFVEASYDGTDYAVEGQTAILDITKYETELTVNDQLNVFTPNSNCTINGTLTDKTNPIANAEIIISIANMDGVIVTTDNDGKYSYTFNVGATEGTYNVEVTYNGNDKYEDAVATASYDVEKYGTILKIDPIDNTTPKANMIITGSLVEFYTSEGVANAEITITLNNNTYTNMTDAKGIFKFNIVAPANTGKYTVDASYAGNDTHDMDTDSAEFNVEKIDSSITIDAIGSVDANSNVNVTGILVDSAQNAIINQEVTITVNNKKYTTTTGSDGKYVVTIMTPVVTGNYDVSASYAGSDVYTMASAQTSMFVKEETGITAEGPISATVNSTITINGTLMDASDNGIANATITVVFEGKDYTTTTNGDGKFTCDIMTTTVGDNIPVTVRYDGNDTYMASSEIINVDVEKLGSELTLNPVNNTDINSTVEVSGLLSEEYTQKAIANSTVTIIVDGISYNTVTDDNGNFKVTIKAAATTGTYTIKASYDGSDLYTPSSDETTFDVEKISSSITIDAIGSVDANSNVNVTGILVDSAQNAISNQEVTITVNNKKYTTTTDNEGKYVVTIMTSLVSGNYDVSASYAGSDVYTMASAQTSMFVKEETSITAEGPISATVNSTITINGTLIDTKNNGIANATITVTFEGKDYTTTTNGDGKFTCDIMTTTVGDNIPVTVRYDGNDTYMASSEIISVDVEKLGSELTLNPVNNTDINSTVDVSGVLSEEYTQKAIANSTVTIIVDGISYNTVTDNNGNFKVTIKAAATTGTYTIKASYDGSDLYTPSSDETTFDVEKISTKTTVDAVNGVIYEKVNLTAHITDVNGNNVTGGKVVFSINGVEVTDNNGNVIYANVTGGVATITKEAPRVWHKENTTIVATYLGNDAYDDSVSEKADVIITLRTANIDVLTNGTKVKVGDTTSIIAHVYYNNTLVNEGKVIFKLNGKTLKDDDGNIIFVKVENGIAKLDYTITSIYSAKEYTLTAVFSGKDYNRVATESHLTVLRTNTHIQAEMVNITSNNATVSLKIFDEKNNLINRDTKVTVKVNGKTVYNQIIVSNGVANLNLNLPVSSKPYNITIISGENSVYATSTTSFMFKNTVKIPTKINATAKLVNNKTATVSVKINDNNNKPVTGNTKVVVKLNGKTQANAIAVNGVADIDMIPPTIKGTYTLVVMTGETSIYEKATTTTTLKV</sequence>
<keyword evidence="3" id="KW-1185">Reference proteome</keyword>
<dbReference type="STRING" id="339860.Msp_1465"/>
<dbReference type="InterPro" id="IPR006626">
    <property type="entry name" value="PbH1"/>
</dbReference>
<evidence type="ECO:0000313" key="3">
    <source>
        <dbReference type="Proteomes" id="UP000001931"/>
    </source>
</evidence>
<reference evidence="2 3" key="1">
    <citation type="journal article" date="2006" name="J. Bacteriol.">
        <title>The genome sequence of Methanosphaera stadtmanae reveals why this human intestinal archaeon is restricted to methanol and H2 for methane formation and ATP synthesis.</title>
        <authorList>
            <person name="Fricke W.F."/>
            <person name="Seedorf H."/>
            <person name="Henne A."/>
            <person name="Kruer M."/>
            <person name="Liesegang H."/>
            <person name="Hedderich R."/>
            <person name="Gottschalk G."/>
            <person name="Thauer R.K."/>
        </authorList>
    </citation>
    <scope>NUCLEOTIDE SEQUENCE [LARGE SCALE GENOMIC DNA]</scope>
    <source>
        <strain evidence="3">ATCC 43021 / DSM 3091 / JCM 11832 / MCB-3</strain>
    </source>
</reference>
<dbReference type="SUPFAM" id="SSF49464">
    <property type="entry name" value="Carboxypeptidase regulatory domain-like"/>
    <property type="match status" value="4"/>
</dbReference>
<dbReference type="PROSITE" id="PS51127">
    <property type="entry name" value="BIG1"/>
    <property type="match status" value="1"/>
</dbReference>
<dbReference type="RefSeq" id="WP_011407034.1">
    <property type="nucleotide sequence ID" value="NC_007681.1"/>
</dbReference>
<dbReference type="Gene3D" id="2.60.40.1120">
    <property type="entry name" value="Carboxypeptidase-like, regulatory domain"/>
    <property type="match status" value="2"/>
</dbReference>
<dbReference type="OrthoDB" id="78096at2157"/>
<dbReference type="eggNOG" id="arCOG02487">
    <property type="taxonomic scope" value="Archaea"/>
</dbReference>
<name>Q2NEB8_METST</name>
<dbReference type="HOGENOM" id="CLU_231061_0_0_2"/>
<dbReference type="Proteomes" id="UP000001931">
    <property type="component" value="Chromosome"/>
</dbReference>
<evidence type="ECO:0000259" key="1">
    <source>
        <dbReference type="PROSITE" id="PS51127"/>
    </source>
</evidence>
<dbReference type="InterPro" id="IPR003344">
    <property type="entry name" value="Big_1_dom"/>
</dbReference>
<dbReference type="Gene3D" id="2.60.40.10">
    <property type="entry name" value="Immunoglobulins"/>
    <property type="match status" value="7"/>
</dbReference>
<protein>
    <submittedName>
        <fullName evidence="2">Member of asn/thr-rich large protein family</fullName>
    </submittedName>
</protein>
<gene>
    <name evidence="2" type="ordered locus">Msp_1465</name>
</gene>
<feature type="domain" description="Big-1" evidence="1">
    <location>
        <begin position="1629"/>
        <end position="1719"/>
    </location>
</feature>
<dbReference type="InterPro" id="IPR013783">
    <property type="entry name" value="Ig-like_fold"/>
</dbReference>
<dbReference type="KEGG" id="mst:Msp_1465"/>
<dbReference type="GeneID" id="3856097"/>
<proteinExistence type="predicted"/>
<dbReference type="InterPro" id="IPR008969">
    <property type="entry name" value="CarboxyPept-like_regulatory"/>
</dbReference>
<dbReference type="SMART" id="SM00710">
    <property type="entry name" value="PbH1"/>
    <property type="match status" value="18"/>
</dbReference>
<organism evidence="2 3">
    <name type="scientific">Methanosphaera stadtmanae (strain ATCC 43021 / DSM 3091 / JCM 11832 / MCB-3)</name>
    <dbReference type="NCBI Taxonomy" id="339860"/>
    <lineage>
        <taxon>Archaea</taxon>
        <taxon>Methanobacteriati</taxon>
        <taxon>Methanobacteriota</taxon>
        <taxon>Methanomada group</taxon>
        <taxon>Methanobacteria</taxon>
        <taxon>Methanobacteriales</taxon>
        <taxon>Methanobacteriaceae</taxon>
        <taxon>Methanosphaera</taxon>
    </lineage>
</organism>
<dbReference type="SMART" id="SM00634">
    <property type="entry name" value="BID_1"/>
    <property type="match status" value="3"/>
</dbReference>
<evidence type="ECO:0000313" key="2">
    <source>
        <dbReference type="EMBL" id="ABC57835.1"/>
    </source>
</evidence>